<sequence>MSQDSRVHLSNVGKPMMTALLYCPVRVLDASNGMLGQNCPVGKVRADFNCAGARGVSAQSNRLSCSENLTEMSLLLPTCWAKSCCDKRTAASCIISTTSSMLVAGS</sequence>
<accession>V9EVV5</accession>
<organism evidence="1 2">
    <name type="scientific">Phytophthora nicotianae P1569</name>
    <dbReference type="NCBI Taxonomy" id="1317065"/>
    <lineage>
        <taxon>Eukaryota</taxon>
        <taxon>Sar</taxon>
        <taxon>Stramenopiles</taxon>
        <taxon>Oomycota</taxon>
        <taxon>Peronosporomycetes</taxon>
        <taxon>Peronosporales</taxon>
        <taxon>Peronosporaceae</taxon>
        <taxon>Phytophthora</taxon>
    </lineage>
</organism>
<evidence type="ECO:0000313" key="1">
    <source>
        <dbReference type="EMBL" id="ETI42212.1"/>
    </source>
</evidence>
<evidence type="ECO:0000313" key="2">
    <source>
        <dbReference type="Proteomes" id="UP000018721"/>
    </source>
</evidence>
<proteinExistence type="predicted"/>
<comment type="caution">
    <text evidence="1">The sequence shown here is derived from an EMBL/GenBank/DDBJ whole genome shotgun (WGS) entry which is preliminary data.</text>
</comment>
<gene>
    <name evidence="1" type="ORF">F443_12611</name>
</gene>
<dbReference type="HOGENOM" id="CLU_2431789_0_0_1"/>
<reference evidence="1 2" key="1">
    <citation type="submission" date="2013-11" db="EMBL/GenBank/DDBJ databases">
        <title>The Genome Sequence of Phytophthora parasitica P1569.</title>
        <authorList>
            <consortium name="The Broad Institute Genomics Platform"/>
            <person name="Russ C."/>
            <person name="Tyler B."/>
            <person name="Panabieres F."/>
            <person name="Shan W."/>
            <person name="Tripathy S."/>
            <person name="Grunwald N."/>
            <person name="Machado M."/>
            <person name="Johnson C.S."/>
            <person name="Arredondo F."/>
            <person name="Hong C."/>
            <person name="Coffey M."/>
            <person name="Young S.K."/>
            <person name="Zeng Q."/>
            <person name="Gargeya S."/>
            <person name="Fitzgerald M."/>
            <person name="Abouelleil A."/>
            <person name="Alvarado L."/>
            <person name="Chapman S.B."/>
            <person name="Gainer-Dewar J."/>
            <person name="Goldberg J."/>
            <person name="Griggs A."/>
            <person name="Gujja S."/>
            <person name="Hansen M."/>
            <person name="Howarth C."/>
            <person name="Imamovic A."/>
            <person name="Ireland A."/>
            <person name="Larimer J."/>
            <person name="McCowan C."/>
            <person name="Murphy C."/>
            <person name="Pearson M."/>
            <person name="Poon T.W."/>
            <person name="Priest M."/>
            <person name="Roberts A."/>
            <person name="Saif S."/>
            <person name="Shea T."/>
            <person name="Sykes S."/>
            <person name="Wortman J."/>
            <person name="Nusbaum C."/>
            <person name="Birren B."/>
        </authorList>
    </citation>
    <scope>NUCLEOTIDE SEQUENCE [LARGE SCALE GENOMIC DNA]</scope>
    <source>
        <strain evidence="1 2">P1569</strain>
    </source>
</reference>
<keyword evidence="2" id="KW-1185">Reference proteome</keyword>
<dbReference type="EMBL" id="ANIZ01002122">
    <property type="protein sequence ID" value="ETI42212.1"/>
    <property type="molecule type" value="Genomic_DNA"/>
</dbReference>
<name>V9EVV5_PHYNI</name>
<dbReference type="Proteomes" id="UP000018721">
    <property type="component" value="Unassembled WGS sequence"/>
</dbReference>
<dbReference type="AlphaFoldDB" id="V9EVV5"/>
<protein>
    <submittedName>
        <fullName evidence="1">Uncharacterized protein</fullName>
    </submittedName>
</protein>